<dbReference type="EMBL" id="JAFIMU010000011">
    <property type="protein sequence ID" value="MBN8232348.1"/>
    <property type="molecule type" value="Genomic_DNA"/>
</dbReference>
<gene>
    <name evidence="1" type="ORF">JYK02_33030</name>
</gene>
<evidence type="ECO:0000313" key="1">
    <source>
        <dbReference type="EMBL" id="MBN8232348.1"/>
    </source>
</evidence>
<reference evidence="1 2" key="1">
    <citation type="submission" date="2021-02" db="EMBL/GenBank/DDBJ databases">
        <title>De Novo genome assembly of isolated myxobacteria.</title>
        <authorList>
            <person name="Stevens D.C."/>
        </authorList>
    </citation>
    <scope>NUCLEOTIDE SEQUENCE [LARGE SCALE GENOMIC DNA]</scope>
    <source>
        <strain evidence="1 2">ATCC 29039</strain>
    </source>
</reference>
<dbReference type="Proteomes" id="UP000664052">
    <property type="component" value="Unassembled WGS sequence"/>
</dbReference>
<accession>A0ABS3DM09</accession>
<protein>
    <submittedName>
        <fullName evidence="1">Uncharacterized protein</fullName>
    </submittedName>
</protein>
<dbReference type="RefSeq" id="WP_207056895.1">
    <property type="nucleotide sequence ID" value="NZ_JAFIMU010000011.1"/>
</dbReference>
<proteinExistence type="predicted"/>
<sequence length="341" mass="38823">MPFYKCYGCMKTFMSEGRATSCRYCQKLLNEEVNRQPGPPRLERRHSAPVLGALTQAQQVVAMEKSKQTMVFKPRCPLLNCRSDDVTRQGADGIFNTNASMYSCDRCDAYFLWTAEIGFEPSFAYTDVTYRQGPLNMLAFRGLNLPSPLTCLKIFKKGFPVRKNDDDGGKPWTIQYRTNSYIGMTLDQEAFPKVGDIFPESAHCFSARVTGATIFPNDTAVTKTYVFVCFLREGFNTYEQQRAEVELLRKYYPPIFDSHEDQVAWPLAAREVACEEVAPEDVLASIRCDKVWNTDRWQDGGTYRFYLPSLMFNPTLGPQAKVRITQLLKDNREGVIPATPT</sequence>
<keyword evidence="2" id="KW-1185">Reference proteome</keyword>
<name>A0ABS3DM09_9BACT</name>
<organism evidence="1 2">
    <name type="scientific">Corallococcus macrosporus</name>
    <dbReference type="NCBI Taxonomy" id="35"/>
    <lineage>
        <taxon>Bacteria</taxon>
        <taxon>Pseudomonadati</taxon>
        <taxon>Myxococcota</taxon>
        <taxon>Myxococcia</taxon>
        <taxon>Myxococcales</taxon>
        <taxon>Cystobacterineae</taxon>
        <taxon>Myxococcaceae</taxon>
        <taxon>Corallococcus</taxon>
    </lineage>
</organism>
<evidence type="ECO:0000313" key="2">
    <source>
        <dbReference type="Proteomes" id="UP000664052"/>
    </source>
</evidence>
<comment type="caution">
    <text evidence="1">The sequence shown here is derived from an EMBL/GenBank/DDBJ whole genome shotgun (WGS) entry which is preliminary data.</text>
</comment>